<keyword evidence="1" id="KW-0472">Membrane</keyword>
<dbReference type="Proteomes" id="UP000829196">
    <property type="component" value="Unassembled WGS sequence"/>
</dbReference>
<keyword evidence="1" id="KW-0812">Transmembrane</keyword>
<evidence type="ECO:0000256" key="1">
    <source>
        <dbReference type="SAM" id="Phobius"/>
    </source>
</evidence>
<dbReference type="EMBL" id="JAGYWB010000007">
    <property type="protein sequence ID" value="KAI0516637.1"/>
    <property type="molecule type" value="Genomic_DNA"/>
</dbReference>
<evidence type="ECO:0000313" key="3">
    <source>
        <dbReference type="Proteomes" id="UP000829196"/>
    </source>
</evidence>
<evidence type="ECO:0000313" key="2">
    <source>
        <dbReference type="EMBL" id="KAI0516637.1"/>
    </source>
</evidence>
<feature type="transmembrane region" description="Helical" evidence="1">
    <location>
        <begin position="12"/>
        <end position="38"/>
    </location>
</feature>
<gene>
    <name evidence="2" type="ORF">KFK09_009314</name>
</gene>
<feature type="transmembrane region" description="Helical" evidence="1">
    <location>
        <begin position="59"/>
        <end position="78"/>
    </location>
</feature>
<proteinExistence type="predicted"/>
<accession>A0A8T3BNF7</accession>
<comment type="caution">
    <text evidence="2">The sequence shown here is derived from an EMBL/GenBank/DDBJ whole genome shotgun (WGS) entry which is preliminary data.</text>
</comment>
<organism evidence="2 3">
    <name type="scientific">Dendrobium nobile</name>
    <name type="common">Orchid</name>
    <dbReference type="NCBI Taxonomy" id="94219"/>
    <lineage>
        <taxon>Eukaryota</taxon>
        <taxon>Viridiplantae</taxon>
        <taxon>Streptophyta</taxon>
        <taxon>Embryophyta</taxon>
        <taxon>Tracheophyta</taxon>
        <taxon>Spermatophyta</taxon>
        <taxon>Magnoliopsida</taxon>
        <taxon>Liliopsida</taxon>
        <taxon>Asparagales</taxon>
        <taxon>Orchidaceae</taxon>
        <taxon>Epidendroideae</taxon>
        <taxon>Malaxideae</taxon>
        <taxon>Dendrobiinae</taxon>
        <taxon>Dendrobium</taxon>
    </lineage>
</organism>
<sequence>MSSANEVCLYPFLLPSSTLVVAAALPLVLLLFVVAALFSPGSLAWSQSSCRSSISGPGGLTAAIALAGSAALSLPSPVTTLPPSSWSSP</sequence>
<keyword evidence="1" id="KW-1133">Transmembrane helix</keyword>
<name>A0A8T3BNF7_DENNO</name>
<protein>
    <submittedName>
        <fullName evidence="2">Uncharacterized protein</fullName>
    </submittedName>
</protein>
<keyword evidence="3" id="KW-1185">Reference proteome</keyword>
<reference evidence="2" key="1">
    <citation type="journal article" date="2022" name="Front. Genet.">
        <title>Chromosome-Scale Assembly of the Dendrobium nobile Genome Provides Insights Into the Molecular Mechanism of the Biosynthesis of the Medicinal Active Ingredient of Dendrobium.</title>
        <authorList>
            <person name="Xu Q."/>
            <person name="Niu S.-C."/>
            <person name="Li K.-L."/>
            <person name="Zheng P.-J."/>
            <person name="Zhang X.-J."/>
            <person name="Jia Y."/>
            <person name="Liu Y."/>
            <person name="Niu Y.-X."/>
            <person name="Yu L.-H."/>
            <person name="Chen D.-F."/>
            <person name="Zhang G.-Q."/>
        </authorList>
    </citation>
    <scope>NUCLEOTIDE SEQUENCE</scope>
    <source>
        <tissue evidence="2">Leaf</tissue>
    </source>
</reference>
<dbReference type="AlphaFoldDB" id="A0A8T3BNF7"/>